<keyword evidence="1" id="KW-0732">Signal</keyword>
<proteinExistence type="predicted"/>
<sequence length="189" mass="20011">MRTWNRKSVLAVVCLASSALVGCHEPNQTAQVGQQKRADQKAEAAATVQGDVKSEALAAYQPGSDVGELKTCNIERLDSAVFQGQKIAVSSAKPVHFSGWIAAPQVASPRYVIRFEDKASSRFFEKAIVPSIDRPDVEADLGQKAAHAGFTVELDLKGLPAADYHVYLAVADGGSLSACDNGRMVAVGP</sequence>
<evidence type="ECO:0000256" key="1">
    <source>
        <dbReference type="SAM" id="SignalP"/>
    </source>
</evidence>
<accession>A0A370KDC7</accession>
<reference evidence="2 3" key="1">
    <citation type="submission" date="2018-07" db="EMBL/GenBank/DDBJ databases">
        <title>Dyella solisilvae sp. nov., isolated from the pine and broad-leaved mixed forest soil.</title>
        <authorList>
            <person name="Gao Z."/>
            <person name="Qiu L."/>
        </authorList>
    </citation>
    <scope>NUCLEOTIDE SEQUENCE [LARGE SCALE GENOMIC DNA]</scope>
    <source>
        <strain evidence="2 3">DHG54</strain>
    </source>
</reference>
<dbReference type="EMBL" id="QQSY01000001">
    <property type="protein sequence ID" value="RDJ00438.1"/>
    <property type="molecule type" value="Genomic_DNA"/>
</dbReference>
<name>A0A370KDC7_9GAMM</name>
<gene>
    <name evidence="2" type="ORF">DVT68_06485</name>
</gene>
<dbReference type="AlphaFoldDB" id="A0A370KDC7"/>
<evidence type="ECO:0008006" key="4">
    <source>
        <dbReference type="Google" id="ProtNLM"/>
    </source>
</evidence>
<organism evidence="2 3">
    <name type="scientific">Dyella solisilvae</name>
    <dbReference type="NCBI Taxonomy" id="1920168"/>
    <lineage>
        <taxon>Bacteria</taxon>
        <taxon>Pseudomonadati</taxon>
        <taxon>Pseudomonadota</taxon>
        <taxon>Gammaproteobacteria</taxon>
        <taxon>Lysobacterales</taxon>
        <taxon>Rhodanobacteraceae</taxon>
        <taxon>Dyella</taxon>
    </lineage>
</organism>
<feature type="signal peptide" evidence="1">
    <location>
        <begin position="1"/>
        <end position="21"/>
    </location>
</feature>
<comment type="caution">
    <text evidence="2">The sequence shown here is derived from an EMBL/GenBank/DDBJ whole genome shotgun (WGS) entry which is preliminary data.</text>
</comment>
<feature type="chain" id="PRO_5016811626" description="Lipoprotein" evidence="1">
    <location>
        <begin position="22"/>
        <end position="189"/>
    </location>
</feature>
<keyword evidence="3" id="KW-1185">Reference proteome</keyword>
<dbReference type="Proteomes" id="UP000254711">
    <property type="component" value="Unassembled WGS sequence"/>
</dbReference>
<protein>
    <recommendedName>
        <fullName evidence="4">Lipoprotein</fullName>
    </recommendedName>
</protein>
<dbReference type="PROSITE" id="PS51257">
    <property type="entry name" value="PROKAR_LIPOPROTEIN"/>
    <property type="match status" value="1"/>
</dbReference>
<evidence type="ECO:0000313" key="3">
    <source>
        <dbReference type="Proteomes" id="UP000254711"/>
    </source>
</evidence>
<evidence type="ECO:0000313" key="2">
    <source>
        <dbReference type="EMBL" id="RDJ00438.1"/>
    </source>
</evidence>